<dbReference type="SUPFAM" id="SSF51735">
    <property type="entry name" value="NAD(P)-binding Rossmann-fold domains"/>
    <property type="match status" value="1"/>
</dbReference>
<dbReference type="Gene3D" id="3.40.50.720">
    <property type="entry name" value="NAD(P)-binding Rossmann-like Domain"/>
    <property type="match status" value="1"/>
</dbReference>
<gene>
    <name evidence="6" type="ORF">GCM10011376_00950</name>
</gene>
<dbReference type="Pfam" id="PF13579">
    <property type="entry name" value="Glyco_trans_4_4"/>
    <property type="match status" value="1"/>
</dbReference>
<evidence type="ECO:0000259" key="4">
    <source>
        <dbReference type="Pfam" id="PF01370"/>
    </source>
</evidence>
<dbReference type="Gene3D" id="3.40.50.2000">
    <property type="entry name" value="Glycogen Phosphorylase B"/>
    <property type="match status" value="2"/>
</dbReference>
<feature type="domain" description="NAD-dependent epimerase/dehydratase" evidence="4">
    <location>
        <begin position="391"/>
        <end position="550"/>
    </location>
</feature>
<name>A0ABQ3HD35_9ACTN</name>
<dbReference type="Proteomes" id="UP000597341">
    <property type="component" value="Unassembled WGS sequence"/>
</dbReference>
<protein>
    <submittedName>
        <fullName evidence="6">Uncharacterized protein</fullName>
    </submittedName>
</protein>
<dbReference type="Pfam" id="PF13692">
    <property type="entry name" value="Glyco_trans_1_4"/>
    <property type="match status" value="1"/>
</dbReference>
<dbReference type="PANTHER" id="PTHR12526:SF638">
    <property type="entry name" value="SPORE COAT PROTEIN SA"/>
    <property type="match status" value="1"/>
</dbReference>
<evidence type="ECO:0000256" key="3">
    <source>
        <dbReference type="SAM" id="MobiDB-lite"/>
    </source>
</evidence>
<feature type="domain" description="Glycosyltransferase subfamily 4-like N-terminal" evidence="5">
    <location>
        <begin position="21"/>
        <end position="169"/>
    </location>
</feature>
<proteinExistence type="predicted"/>
<organism evidence="6 7">
    <name type="scientific">Nocardioides flavus</name>
    <name type="common">ex Wang et al. 2016</name>
    <dbReference type="NCBI Taxonomy" id="2058780"/>
    <lineage>
        <taxon>Bacteria</taxon>
        <taxon>Bacillati</taxon>
        <taxon>Actinomycetota</taxon>
        <taxon>Actinomycetes</taxon>
        <taxon>Propionibacteriales</taxon>
        <taxon>Nocardioidaceae</taxon>
        <taxon>Nocardioides</taxon>
    </lineage>
</organism>
<sequence length="711" mass="76891">MTPTAVVTTTISRSVDSFYGQMIDDLRGRGFRVVVVTSPGPEIPRLSQRADEVRLIEMARDVSLLKDVRALVRWVRLLRQLRPEIIIGGTPKAGLLSMIASRLVRVPRRGYLLQGLRLEGVHGPKRRVLALMERLSSWCSQVVIAVSPSLAEEYRRKWLHAGRPVVVPNHGSSHGVDTDFFQPRERNIALLNELGLDPDHPVLIFIGRLTADKGPSTLIEALRAVAQVGEHVQLVVVGAQDERDSAMHVTSLREVSERVRVLNHLDDVRPYLAASDLLVLPTLREGMPNVVLEAAAMGVPSITTTATGAIDSVVHDETGLLVPPQDAGALGAAILTLIQNSALCARLGAAARDRAVRDFQPTDVARAIVDHALGVRQPAEQPRPWPPTTFVVTGATGFVGRSIVPILRARGHRVITVGRRGCDLDHAALAGAAIPVGACFVHLAGKAHDLRDDTLVAEYDEVNVDLTVEVWNLARRHRAARFVFMSSIKAVIDHSNGPITEEVEPSPQTPYGASKLRAERAVAALAEQPDSPELTILRPCLIYGPEVKGNLRLLQSLVRLRIPYPLGAFQNSRSVLSIRNLAHVVELAGVGALPAGLYNVADDEPLSTVDIVRSMGAAAGRRPLVLRVPRGLVRLGATVGTMVGGPLTLERLEKMTESLVVDTSRLRRALGDNPLLDSYPAAAKRKTAPPMRGVTNRLASGGSTATSWPKI</sequence>
<dbReference type="EMBL" id="BNAD01000001">
    <property type="protein sequence ID" value="GHE14960.1"/>
    <property type="molecule type" value="Genomic_DNA"/>
</dbReference>
<dbReference type="SUPFAM" id="SSF53756">
    <property type="entry name" value="UDP-Glycosyltransferase/glycogen phosphorylase"/>
    <property type="match status" value="1"/>
</dbReference>
<reference evidence="7" key="1">
    <citation type="journal article" date="2019" name="Int. J. Syst. Evol. Microbiol.">
        <title>The Global Catalogue of Microorganisms (GCM) 10K type strain sequencing project: providing services to taxonomists for standard genome sequencing and annotation.</title>
        <authorList>
            <consortium name="The Broad Institute Genomics Platform"/>
            <consortium name="The Broad Institute Genome Sequencing Center for Infectious Disease"/>
            <person name="Wu L."/>
            <person name="Ma J."/>
        </authorList>
    </citation>
    <scope>NUCLEOTIDE SEQUENCE [LARGE SCALE GENOMIC DNA]</scope>
    <source>
        <strain evidence="7">CGMCC 1.12791</strain>
    </source>
</reference>
<dbReference type="PANTHER" id="PTHR12526">
    <property type="entry name" value="GLYCOSYLTRANSFERASE"/>
    <property type="match status" value="1"/>
</dbReference>
<evidence type="ECO:0000313" key="6">
    <source>
        <dbReference type="EMBL" id="GHE14960.1"/>
    </source>
</evidence>
<evidence type="ECO:0000256" key="2">
    <source>
        <dbReference type="ARBA" id="ARBA00022679"/>
    </source>
</evidence>
<dbReference type="InterPro" id="IPR036291">
    <property type="entry name" value="NAD(P)-bd_dom_sf"/>
</dbReference>
<accession>A0ABQ3HD35</accession>
<evidence type="ECO:0000259" key="5">
    <source>
        <dbReference type="Pfam" id="PF13579"/>
    </source>
</evidence>
<comment type="caution">
    <text evidence="6">The sequence shown here is derived from an EMBL/GenBank/DDBJ whole genome shotgun (WGS) entry which is preliminary data.</text>
</comment>
<evidence type="ECO:0000313" key="7">
    <source>
        <dbReference type="Proteomes" id="UP000597341"/>
    </source>
</evidence>
<evidence type="ECO:0000256" key="1">
    <source>
        <dbReference type="ARBA" id="ARBA00022676"/>
    </source>
</evidence>
<keyword evidence="2" id="KW-0808">Transferase</keyword>
<dbReference type="InterPro" id="IPR028098">
    <property type="entry name" value="Glyco_trans_4-like_N"/>
</dbReference>
<dbReference type="CDD" id="cd03808">
    <property type="entry name" value="GT4_CapM-like"/>
    <property type="match status" value="1"/>
</dbReference>
<keyword evidence="1" id="KW-0328">Glycosyltransferase</keyword>
<dbReference type="InterPro" id="IPR001509">
    <property type="entry name" value="Epimerase_deHydtase"/>
</dbReference>
<dbReference type="Pfam" id="PF01370">
    <property type="entry name" value="Epimerase"/>
    <property type="match status" value="1"/>
</dbReference>
<feature type="compositionally biased region" description="Polar residues" evidence="3">
    <location>
        <begin position="697"/>
        <end position="711"/>
    </location>
</feature>
<keyword evidence="7" id="KW-1185">Reference proteome</keyword>
<feature type="region of interest" description="Disordered" evidence="3">
    <location>
        <begin position="684"/>
        <end position="711"/>
    </location>
</feature>